<dbReference type="AlphaFoldDB" id="A0A8X6L962"/>
<evidence type="ECO:0000313" key="1">
    <source>
        <dbReference type="EMBL" id="GFQ99931.1"/>
    </source>
</evidence>
<accession>A0A8X6L962</accession>
<sequence length="78" mass="8651">MPPCPAARRRTALGCKKTHRRLALLNKIISPVAKQLCGRRAQTNDAKSSILLLTSTKPKDGSEKSSLRIVGVFKRWHS</sequence>
<proteinExistence type="predicted"/>
<dbReference type="Proteomes" id="UP000887116">
    <property type="component" value="Unassembled WGS sequence"/>
</dbReference>
<dbReference type="EMBL" id="BMAO01034932">
    <property type="protein sequence ID" value="GFQ99931.1"/>
    <property type="molecule type" value="Genomic_DNA"/>
</dbReference>
<organism evidence="1 2">
    <name type="scientific">Trichonephila clavata</name>
    <name type="common">Joro spider</name>
    <name type="synonym">Nephila clavata</name>
    <dbReference type="NCBI Taxonomy" id="2740835"/>
    <lineage>
        <taxon>Eukaryota</taxon>
        <taxon>Metazoa</taxon>
        <taxon>Ecdysozoa</taxon>
        <taxon>Arthropoda</taxon>
        <taxon>Chelicerata</taxon>
        <taxon>Arachnida</taxon>
        <taxon>Araneae</taxon>
        <taxon>Araneomorphae</taxon>
        <taxon>Entelegynae</taxon>
        <taxon>Araneoidea</taxon>
        <taxon>Nephilidae</taxon>
        <taxon>Trichonephila</taxon>
    </lineage>
</organism>
<name>A0A8X6L962_TRICU</name>
<reference evidence="1" key="1">
    <citation type="submission" date="2020-07" db="EMBL/GenBank/DDBJ databases">
        <title>Multicomponent nature underlies the extraordinary mechanical properties of spider dragline silk.</title>
        <authorList>
            <person name="Kono N."/>
            <person name="Nakamura H."/>
            <person name="Mori M."/>
            <person name="Yoshida Y."/>
            <person name="Ohtoshi R."/>
            <person name="Malay A.D."/>
            <person name="Moran D.A.P."/>
            <person name="Tomita M."/>
            <person name="Numata K."/>
            <person name="Arakawa K."/>
        </authorList>
    </citation>
    <scope>NUCLEOTIDE SEQUENCE</scope>
</reference>
<evidence type="ECO:0000313" key="2">
    <source>
        <dbReference type="Proteomes" id="UP000887116"/>
    </source>
</evidence>
<keyword evidence="2" id="KW-1185">Reference proteome</keyword>
<comment type="caution">
    <text evidence="1">The sequence shown here is derived from an EMBL/GenBank/DDBJ whole genome shotgun (WGS) entry which is preliminary data.</text>
</comment>
<gene>
    <name evidence="1" type="ORF">TNCT_665591</name>
</gene>
<protein>
    <submittedName>
        <fullName evidence="1">Uncharacterized protein</fullName>
    </submittedName>
</protein>